<dbReference type="CDD" id="cd03034">
    <property type="entry name" value="ArsC_ArsC"/>
    <property type="match status" value="1"/>
</dbReference>
<evidence type="ECO:0000256" key="7">
    <source>
        <dbReference type="RuleBase" id="RU362029"/>
    </source>
</evidence>
<dbReference type="Gene3D" id="3.40.30.10">
    <property type="entry name" value="Glutaredoxin"/>
    <property type="match status" value="1"/>
</dbReference>
<evidence type="ECO:0000256" key="6">
    <source>
        <dbReference type="PROSITE-ProRule" id="PRU01282"/>
    </source>
</evidence>
<dbReference type="PROSITE" id="PS51353">
    <property type="entry name" value="ARSC"/>
    <property type="match status" value="1"/>
</dbReference>
<name>A0A1B1A5H4_9RHOB</name>
<dbReference type="InterPro" id="IPR006660">
    <property type="entry name" value="Arsenate_reductase-like"/>
</dbReference>
<evidence type="ECO:0000256" key="4">
    <source>
        <dbReference type="ARBA" id="ARBA00038969"/>
    </source>
</evidence>
<dbReference type="KEGG" id="rmb:K529_013725"/>
<dbReference type="EC" id="1.20.4.1" evidence="4 7"/>
<evidence type="ECO:0000256" key="1">
    <source>
        <dbReference type="ARBA" id="ARBA00007198"/>
    </source>
</evidence>
<dbReference type="Proteomes" id="UP000013243">
    <property type="component" value="Chromosome"/>
</dbReference>
<dbReference type="EMBL" id="CP015230">
    <property type="protein sequence ID" value="ANP41834.1"/>
    <property type="molecule type" value="Genomic_DNA"/>
</dbReference>
<dbReference type="OrthoDB" id="9790554at2"/>
<sequence length="139" mass="15555">MNIVIHHNPDCSNSRNVLRLIRDAGYEPVVVEYLKTGWTREQLQALFAAAELTPYSAMRKERSPAKELGLLEDNVTADQILDQMLLHPSLVNRPIVACKNGVALCRPPERVLDLLDSWPSGPWSKEDGILLIDADGNRV</sequence>
<protein>
    <recommendedName>
        <fullName evidence="5 7">Arsenate reductase</fullName>
        <ecNumber evidence="4 7">1.20.4.1</ecNumber>
    </recommendedName>
</protein>
<dbReference type="Pfam" id="PF03960">
    <property type="entry name" value="ArsC"/>
    <property type="match status" value="1"/>
</dbReference>
<dbReference type="STRING" id="1265309.K529_013725"/>
<evidence type="ECO:0000256" key="3">
    <source>
        <dbReference type="ARBA" id="ARBA00023002"/>
    </source>
</evidence>
<dbReference type="GeneID" id="28250913"/>
<comment type="catalytic activity">
    <reaction evidence="7">
        <text>[glutaredoxin]-dithiol + arsenate + glutathione + H(+) = glutathionyl-S-S-[glutaredoxin] + arsenite + H2O</text>
        <dbReference type="Rhea" id="RHEA:22016"/>
        <dbReference type="Rhea" id="RHEA-COMP:10729"/>
        <dbReference type="Rhea" id="RHEA-COMP:17668"/>
        <dbReference type="ChEBI" id="CHEBI:15377"/>
        <dbReference type="ChEBI" id="CHEBI:15378"/>
        <dbReference type="ChEBI" id="CHEBI:29242"/>
        <dbReference type="ChEBI" id="CHEBI:29950"/>
        <dbReference type="ChEBI" id="CHEBI:48597"/>
        <dbReference type="ChEBI" id="CHEBI:57925"/>
        <dbReference type="ChEBI" id="CHEBI:146199"/>
        <dbReference type="EC" id="1.20.4.1"/>
    </reaction>
</comment>
<dbReference type="SUPFAM" id="SSF52833">
    <property type="entry name" value="Thioredoxin-like"/>
    <property type="match status" value="1"/>
</dbReference>
<dbReference type="AlphaFoldDB" id="A0A1B1A5H4"/>
<organism evidence="8 9">
    <name type="scientific">Tritonibacter mobilis F1926</name>
    <dbReference type="NCBI Taxonomy" id="1265309"/>
    <lineage>
        <taxon>Bacteria</taxon>
        <taxon>Pseudomonadati</taxon>
        <taxon>Pseudomonadota</taxon>
        <taxon>Alphaproteobacteria</taxon>
        <taxon>Rhodobacterales</taxon>
        <taxon>Paracoccaceae</taxon>
        <taxon>Tritonibacter</taxon>
    </lineage>
</organism>
<proteinExistence type="inferred from homology"/>
<dbReference type="GO" id="GO:0046685">
    <property type="term" value="P:response to arsenic-containing substance"/>
    <property type="evidence" value="ECO:0007669"/>
    <property type="project" value="UniProtKB-KW"/>
</dbReference>
<dbReference type="PANTHER" id="PTHR30041:SF5">
    <property type="entry name" value="ARSENATE REDUCTASE-RELATED"/>
    <property type="match status" value="1"/>
</dbReference>
<dbReference type="InterPro" id="IPR006659">
    <property type="entry name" value="Arsenate_reductase"/>
</dbReference>
<keyword evidence="2" id="KW-0059">Arsenical resistance</keyword>
<evidence type="ECO:0000313" key="9">
    <source>
        <dbReference type="Proteomes" id="UP000013243"/>
    </source>
</evidence>
<evidence type="ECO:0000256" key="5">
    <source>
        <dbReference type="ARBA" id="ARBA00039879"/>
    </source>
</evidence>
<comment type="similarity">
    <text evidence="1 6 7">Belongs to the ArsC family.</text>
</comment>
<evidence type="ECO:0000256" key="2">
    <source>
        <dbReference type="ARBA" id="ARBA00022849"/>
    </source>
</evidence>
<dbReference type="PANTHER" id="PTHR30041">
    <property type="entry name" value="ARSENATE REDUCTASE"/>
    <property type="match status" value="1"/>
</dbReference>
<dbReference type="NCBIfam" id="TIGR00014">
    <property type="entry name" value="arsC"/>
    <property type="match status" value="1"/>
</dbReference>
<dbReference type="InterPro" id="IPR036249">
    <property type="entry name" value="Thioredoxin-like_sf"/>
</dbReference>
<dbReference type="RefSeq" id="WP_005626574.1">
    <property type="nucleotide sequence ID" value="NZ_CP015230.1"/>
</dbReference>
<keyword evidence="3 7" id="KW-0560">Oxidoreductase</keyword>
<dbReference type="GO" id="GO:0008794">
    <property type="term" value="F:arsenate reductase (glutaredoxin) activity"/>
    <property type="evidence" value="ECO:0007669"/>
    <property type="project" value="UniProtKB-UniRule"/>
</dbReference>
<reference evidence="8 9" key="1">
    <citation type="journal article" date="2016" name="ISME J.">
        <title>Global occurrence and heterogeneity of the Roseobacter-clade species Ruegeria mobilis.</title>
        <authorList>
            <person name="Sonnenschein E."/>
            <person name="Gram L."/>
        </authorList>
    </citation>
    <scope>NUCLEOTIDE SEQUENCE [LARGE SCALE GENOMIC DNA]</scope>
    <source>
        <strain evidence="8 9">F1926</strain>
    </source>
</reference>
<accession>A0A1B1A5H4</accession>
<evidence type="ECO:0000313" key="8">
    <source>
        <dbReference type="EMBL" id="ANP41834.1"/>
    </source>
</evidence>
<gene>
    <name evidence="8" type="ORF">K529_013725</name>
</gene>